<evidence type="ECO:0000256" key="2">
    <source>
        <dbReference type="ARBA" id="ARBA00022723"/>
    </source>
</evidence>
<keyword evidence="1" id="KW-0645">Protease</keyword>
<dbReference type="Gene3D" id="3.40.630.10">
    <property type="entry name" value="Zn peptidases"/>
    <property type="match status" value="1"/>
</dbReference>
<comment type="caution">
    <text evidence="4">The sequence shown here is derived from an EMBL/GenBank/DDBJ whole genome shotgun (WGS) entry which is preliminary data.</text>
</comment>
<protein>
    <submittedName>
        <fullName evidence="4">Uncharacterized protein</fullName>
    </submittedName>
</protein>
<dbReference type="GO" id="GO:0046872">
    <property type="term" value="F:metal ion binding"/>
    <property type="evidence" value="ECO:0007669"/>
    <property type="project" value="UniProtKB-KW"/>
</dbReference>
<dbReference type="InterPro" id="IPR051458">
    <property type="entry name" value="Cyt/Met_Dipeptidase"/>
</dbReference>
<accession>A0A0P6VS87</accession>
<dbReference type="GO" id="GO:0006508">
    <property type="term" value="P:proteolysis"/>
    <property type="evidence" value="ECO:0007669"/>
    <property type="project" value="UniProtKB-KW"/>
</dbReference>
<dbReference type="EMBL" id="LJYW01000001">
    <property type="protein sequence ID" value="KPL55591.1"/>
    <property type="molecule type" value="Genomic_DNA"/>
</dbReference>
<keyword evidence="3" id="KW-0378">Hydrolase</keyword>
<proteinExistence type="predicted"/>
<evidence type="ECO:0000313" key="4">
    <source>
        <dbReference type="EMBL" id="KPL55591.1"/>
    </source>
</evidence>
<name>A0A0P6VS87_9HYPH</name>
<organism evidence="4 5">
    <name type="scientific">Prosthecodimorpha hirschii</name>
    <dbReference type="NCBI Taxonomy" id="665126"/>
    <lineage>
        <taxon>Bacteria</taxon>
        <taxon>Pseudomonadati</taxon>
        <taxon>Pseudomonadota</taxon>
        <taxon>Alphaproteobacteria</taxon>
        <taxon>Hyphomicrobiales</taxon>
        <taxon>Ancalomicrobiaceae</taxon>
        <taxon>Prosthecodimorpha</taxon>
    </lineage>
</organism>
<dbReference type="InterPro" id="IPR002933">
    <property type="entry name" value="Peptidase_M20"/>
</dbReference>
<dbReference type="SUPFAM" id="SSF53187">
    <property type="entry name" value="Zn-dependent exopeptidases"/>
    <property type="match status" value="1"/>
</dbReference>
<dbReference type="Proteomes" id="UP000048984">
    <property type="component" value="Unassembled WGS sequence"/>
</dbReference>
<reference evidence="4 5" key="2">
    <citation type="submission" date="2015-10" db="EMBL/GenBank/DDBJ databases">
        <title>Draft Genome Sequence of Prosthecomicrobium hirschii ATCC 27832.</title>
        <authorList>
            <person name="Daniel J."/>
            <person name="Givan S.A."/>
            <person name="Brun Y.V."/>
            <person name="Brown P.J."/>
        </authorList>
    </citation>
    <scope>NUCLEOTIDE SEQUENCE [LARGE SCALE GENOMIC DNA]</scope>
    <source>
        <strain evidence="4 5">16</strain>
    </source>
</reference>
<keyword evidence="2" id="KW-0479">Metal-binding</keyword>
<keyword evidence="5" id="KW-1185">Reference proteome</keyword>
<evidence type="ECO:0000256" key="3">
    <source>
        <dbReference type="ARBA" id="ARBA00022801"/>
    </source>
</evidence>
<dbReference type="Pfam" id="PF01546">
    <property type="entry name" value="Peptidase_M20"/>
    <property type="match status" value="1"/>
</dbReference>
<dbReference type="PANTHER" id="PTHR43270:SF4">
    <property type="entry name" value="CARNOSINE DIPEPTIDASE 2, ISOFORM A"/>
    <property type="match status" value="1"/>
</dbReference>
<dbReference type="GO" id="GO:0008233">
    <property type="term" value="F:peptidase activity"/>
    <property type="evidence" value="ECO:0007669"/>
    <property type="project" value="UniProtKB-KW"/>
</dbReference>
<dbReference type="STRING" id="665126.ABB55_00740"/>
<reference evidence="4 5" key="1">
    <citation type="submission" date="2015-09" db="EMBL/GenBank/DDBJ databases">
        <authorList>
            <person name="Jackson K.R."/>
            <person name="Lunt B.L."/>
            <person name="Fisher J.N.B."/>
            <person name="Gardner A.V."/>
            <person name="Bailey M.E."/>
            <person name="Deus L.M."/>
            <person name="Earl A.S."/>
            <person name="Gibby P.D."/>
            <person name="Hartmann K.A."/>
            <person name="Liu J.E."/>
            <person name="Manci A.M."/>
            <person name="Nielsen D.A."/>
            <person name="Solomon M.B."/>
            <person name="Breakwell D.P."/>
            <person name="Burnett S.H."/>
            <person name="Grose J.H."/>
        </authorList>
    </citation>
    <scope>NUCLEOTIDE SEQUENCE [LARGE SCALE GENOMIC DNA]</scope>
    <source>
        <strain evidence="4 5">16</strain>
    </source>
</reference>
<sequence length="454" mass="47879">MPRLRWETLDLLACWTPVESVAGHTAGLRRMADLLVEHLAHRLGATIVADGLALDPPVVHARIDRGKGRRILLYNMYDVMPATAEGWSVAPFAGGIVDRPGLGPCFVGRGAENNKGPLAGMLVALEALIAADALDVDVEILIEGEEESGSHALRHYLGRPGTPVRPAVAALFPSFCEYGGGRPRVYCGFKGIVHGTIRSVGGAWGGPAAAIHGSNAPWIANPAWRLVEALAVLAEPPTGFLFRTPLPPVWRPMLEALAAGFDPDAELAFRRTERFAVPGDAAERLEHVLTSAVLSLSRLATDPADARGVIPHAAEARFELRLPPGATPETVLADLRARLADAGCADVELRAADGFPGIAFAPDAPGLAALVDAYRDQGADPQIWPWAIGAAPAYAFAAVAPAFLIGGLGHGGNAHGIDEFVTLEGIDRFLSSLLAWLPAIAPKGRSRDDERPAP</sequence>
<gene>
    <name evidence="4" type="ORF">ABB55_00740</name>
</gene>
<dbReference type="AlphaFoldDB" id="A0A0P6VS87"/>
<dbReference type="PANTHER" id="PTHR43270">
    <property type="entry name" value="BETA-ALA-HIS DIPEPTIDASE"/>
    <property type="match status" value="1"/>
</dbReference>
<evidence type="ECO:0000313" key="5">
    <source>
        <dbReference type="Proteomes" id="UP000048984"/>
    </source>
</evidence>
<dbReference type="Gene3D" id="3.30.70.360">
    <property type="match status" value="1"/>
</dbReference>
<evidence type="ECO:0000256" key="1">
    <source>
        <dbReference type="ARBA" id="ARBA00022670"/>
    </source>
</evidence>